<accession>Q7XM50</accession>
<reference evidence="2" key="2">
    <citation type="journal article" date="2008" name="Nucleic Acids Res.">
        <title>The rice annotation project database (RAP-DB): 2008 update.</title>
        <authorList>
            <consortium name="The rice annotation project (RAP)"/>
        </authorList>
    </citation>
    <scope>GENOME REANNOTATION</scope>
    <source>
        <strain evidence="2">cv. Nipponbare</strain>
    </source>
</reference>
<dbReference type="Proteomes" id="UP000000763">
    <property type="component" value="Chromosome 4"/>
</dbReference>
<organism evidence="1 2">
    <name type="scientific">Oryza sativa subsp. japonica</name>
    <name type="common">Rice</name>
    <dbReference type="NCBI Taxonomy" id="39947"/>
    <lineage>
        <taxon>Eukaryota</taxon>
        <taxon>Viridiplantae</taxon>
        <taxon>Streptophyta</taxon>
        <taxon>Embryophyta</taxon>
        <taxon>Tracheophyta</taxon>
        <taxon>Spermatophyta</taxon>
        <taxon>Magnoliopsida</taxon>
        <taxon>Liliopsida</taxon>
        <taxon>Poales</taxon>
        <taxon>Poaceae</taxon>
        <taxon>BOP clade</taxon>
        <taxon>Oryzoideae</taxon>
        <taxon>Oryzeae</taxon>
        <taxon>Oryzinae</taxon>
        <taxon>Oryza</taxon>
        <taxon>Oryza sativa</taxon>
    </lineage>
</organism>
<evidence type="ECO:0000313" key="2">
    <source>
        <dbReference type="Proteomes" id="UP000000763"/>
    </source>
</evidence>
<evidence type="ECO:0000313" key="1">
    <source>
        <dbReference type="EMBL" id="CAE04796.1"/>
    </source>
</evidence>
<dbReference type="AlphaFoldDB" id="Q7XM50"/>
<sequence length="90" mass="9618">MELHADCLVRALPLLFPAALPMRTLGAAPSLERRLYESWSRSAAGSPFSPPPLALFPLTGELPAVPIPLAACCVAPRRHSPRLVSHLALS</sequence>
<gene>
    <name evidence="1" type="primary">OSJNBb0018J12.9</name>
</gene>
<name>Q7XM50_ORYSJ</name>
<dbReference type="EMBL" id="AL607007">
    <property type="protein sequence ID" value="CAE04796.1"/>
    <property type="molecule type" value="Genomic_DNA"/>
</dbReference>
<reference evidence="2" key="1">
    <citation type="journal article" date="2005" name="Nature">
        <title>The map-based sequence of the rice genome.</title>
        <authorList>
            <consortium name="International rice genome sequencing project (IRGSP)"/>
            <person name="Matsumoto T."/>
            <person name="Wu J."/>
            <person name="Kanamori H."/>
            <person name="Katayose Y."/>
            <person name="Fujisawa M."/>
            <person name="Namiki N."/>
            <person name="Mizuno H."/>
            <person name="Yamamoto K."/>
            <person name="Antonio B.A."/>
            <person name="Baba T."/>
            <person name="Sakata K."/>
            <person name="Nagamura Y."/>
            <person name="Aoki H."/>
            <person name="Arikawa K."/>
            <person name="Arita K."/>
            <person name="Bito T."/>
            <person name="Chiden Y."/>
            <person name="Fujitsuka N."/>
            <person name="Fukunaka R."/>
            <person name="Hamada M."/>
            <person name="Harada C."/>
            <person name="Hayashi A."/>
            <person name="Hijishita S."/>
            <person name="Honda M."/>
            <person name="Hosokawa S."/>
            <person name="Ichikawa Y."/>
            <person name="Idonuma A."/>
            <person name="Iijima M."/>
            <person name="Ikeda M."/>
            <person name="Ikeno M."/>
            <person name="Ito K."/>
            <person name="Ito S."/>
            <person name="Ito T."/>
            <person name="Ito Y."/>
            <person name="Ito Y."/>
            <person name="Iwabuchi A."/>
            <person name="Kamiya K."/>
            <person name="Karasawa W."/>
            <person name="Kurita K."/>
            <person name="Katagiri S."/>
            <person name="Kikuta A."/>
            <person name="Kobayashi H."/>
            <person name="Kobayashi N."/>
            <person name="Machita K."/>
            <person name="Maehara T."/>
            <person name="Masukawa M."/>
            <person name="Mizubayashi T."/>
            <person name="Mukai Y."/>
            <person name="Nagasaki H."/>
            <person name="Nagata Y."/>
            <person name="Naito S."/>
            <person name="Nakashima M."/>
            <person name="Nakama Y."/>
            <person name="Nakamichi Y."/>
            <person name="Nakamura M."/>
            <person name="Meguro A."/>
            <person name="Negishi M."/>
            <person name="Ohta I."/>
            <person name="Ohta T."/>
            <person name="Okamoto M."/>
            <person name="Ono N."/>
            <person name="Saji S."/>
            <person name="Sakaguchi M."/>
            <person name="Sakai K."/>
            <person name="Shibata M."/>
            <person name="Shimokawa T."/>
            <person name="Song J."/>
            <person name="Takazaki Y."/>
            <person name="Terasawa K."/>
            <person name="Tsugane M."/>
            <person name="Tsuji K."/>
            <person name="Ueda S."/>
            <person name="Waki K."/>
            <person name="Yamagata H."/>
            <person name="Yamamoto M."/>
            <person name="Yamamoto S."/>
            <person name="Yamane H."/>
            <person name="Yoshiki S."/>
            <person name="Yoshihara R."/>
            <person name="Yukawa K."/>
            <person name="Zhong H."/>
            <person name="Yano M."/>
            <person name="Yuan Q."/>
            <person name="Ouyang S."/>
            <person name="Liu J."/>
            <person name="Jones K.M."/>
            <person name="Gansberger K."/>
            <person name="Moffat K."/>
            <person name="Hill J."/>
            <person name="Bera J."/>
            <person name="Fadrosh D."/>
            <person name="Jin S."/>
            <person name="Johri S."/>
            <person name="Kim M."/>
            <person name="Overton L."/>
            <person name="Reardon M."/>
            <person name="Tsitrin T."/>
            <person name="Vuong H."/>
            <person name="Weaver B."/>
            <person name="Ciecko A."/>
            <person name="Tallon L."/>
            <person name="Jackson J."/>
            <person name="Pai G."/>
            <person name="Aken S.V."/>
            <person name="Utterback T."/>
            <person name="Reidmuller S."/>
            <person name="Feldblyum T."/>
            <person name="Hsiao J."/>
            <person name="Zismann V."/>
            <person name="Iobst S."/>
            <person name="de Vazeille A.R."/>
            <person name="Buell C.R."/>
            <person name="Ying K."/>
            <person name="Li Y."/>
            <person name="Lu T."/>
            <person name="Huang Y."/>
            <person name="Zhao Q."/>
            <person name="Feng Q."/>
            <person name="Zhang L."/>
            <person name="Zhu J."/>
            <person name="Weng Q."/>
            <person name="Mu J."/>
            <person name="Lu Y."/>
            <person name="Fan D."/>
            <person name="Liu Y."/>
            <person name="Guan J."/>
            <person name="Zhang Y."/>
            <person name="Yu S."/>
            <person name="Liu X."/>
            <person name="Zhang Y."/>
            <person name="Hong G."/>
            <person name="Han B."/>
            <person name="Choisne N."/>
            <person name="Demange N."/>
            <person name="Orjeda G."/>
            <person name="Samain S."/>
            <person name="Cattolico L."/>
            <person name="Pelletier E."/>
            <person name="Couloux A."/>
            <person name="Segurens B."/>
            <person name="Wincker P."/>
            <person name="D'Hont A."/>
            <person name="Scarpelli C."/>
            <person name="Weissenbach J."/>
            <person name="Salanoubat M."/>
            <person name="Quetier F."/>
            <person name="Yu Y."/>
            <person name="Kim H.R."/>
            <person name="Rambo T."/>
            <person name="Currie J."/>
            <person name="Collura K."/>
            <person name="Luo M."/>
            <person name="Yang T."/>
            <person name="Ammiraju J.S.S."/>
            <person name="Engler F."/>
            <person name="Soderlund C."/>
            <person name="Wing R.A."/>
            <person name="Palmer L.E."/>
            <person name="de la Bastide M."/>
            <person name="Spiegel L."/>
            <person name="Nascimento L."/>
            <person name="Zutavern T."/>
            <person name="O'Shaughnessy A."/>
            <person name="Dike S."/>
            <person name="Dedhia N."/>
            <person name="Preston R."/>
            <person name="Balija V."/>
            <person name="McCombie W.R."/>
            <person name="Chow T."/>
            <person name="Chen H."/>
            <person name="Chung M."/>
            <person name="Chen C."/>
            <person name="Shaw J."/>
            <person name="Wu H."/>
            <person name="Hsiao K."/>
            <person name="Chao Y."/>
            <person name="Chu M."/>
            <person name="Cheng C."/>
            <person name="Hour A."/>
            <person name="Lee P."/>
            <person name="Lin S."/>
            <person name="Lin Y."/>
            <person name="Liou J."/>
            <person name="Liu S."/>
            <person name="Hsing Y."/>
            <person name="Raghuvanshi S."/>
            <person name="Mohanty A."/>
            <person name="Bharti A.K."/>
            <person name="Gaur A."/>
            <person name="Gupta V."/>
            <person name="Kumar D."/>
            <person name="Ravi V."/>
            <person name="Vij S."/>
            <person name="Kapur A."/>
            <person name="Khurana P."/>
            <person name="Khurana P."/>
            <person name="Khurana J.P."/>
            <person name="Tyagi A.K."/>
            <person name="Gaikwad K."/>
            <person name="Singh A."/>
            <person name="Dalal V."/>
            <person name="Srivastava S."/>
            <person name="Dixit A."/>
            <person name="Pal A.K."/>
            <person name="Ghazi I.A."/>
            <person name="Yadav M."/>
            <person name="Pandit A."/>
            <person name="Bhargava A."/>
            <person name="Sureshbabu K."/>
            <person name="Batra K."/>
            <person name="Sharma T.R."/>
            <person name="Mohapatra T."/>
            <person name="Singh N.K."/>
            <person name="Messing J."/>
            <person name="Nelson A.B."/>
            <person name="Fuks G."/>
            <person name="Kavchok S."/>
            <person name="Keizer G."/>
            <person name="Linton E."/>
            <person name="Llaca V."/>
            <person name="Song R."/>
            <person name="Tanyolac B."/>
            <person name="Young S."/>
            <person name="Ho-Il K."/>
            <person name="Hahn J.H."/>
            <person name="Sangsakoo G."/>
            <person name="Vanavichit A."/>
            <person name="de Mattos Luiz.A.T."/>
            <person name="Zimmer P.D."/>
            <person name="Malone G."/>
            <person name="Dellagostin O."/>
            <person name="de Oliveira A.C."/>
            <person name="Bevan M."/>
            <person name="Bancroft I."/>
            <person name="Minx P."/>
            <person name="Cordum H."/>
            <person name="Wilson R."/>
            <person name="Cheng Z."/>
            <person name="Jin W."/>
            <person name="Jiang J."/>
            <person name="Leong S.A."/>
            <person name="Iwama H."/>
            <person name="Gojobori T."/>
            <person name="Itoh T."/>
            <person name="Niimura Y."/>
            <person name="Fujii Y."/>
            <person name="Habara T."/>
            <person name="Sakai H."/>
            <person name="Sato Y."/>
            <person name="Wilson G."/>
            <person name="Kumar K."/>
            <person name="McCouch S."/>
            <person name="Juretic N."/>
            <person name="Hoen D."/>
            <person name="Wright S."/>
            <person name="Bruskiewich R."/>
            <person name="Bureau T."/>
            <person name="Miyao A."/>
            <person name="Hirochika H."/>
            <person name="Nishikawa T."/>
            <person name="Kadowaki K."/>
            <person name="Sugiura M."/>
            <person name="Burr B."/>
            <person name="Sasaki T."/>
        </authorList>
    </citation>
    <scope>NUCLEOTIDE SEQUENCE [LARGE SCALE GENOMIC DNA]</scope>
    <source>
        <strain evidence="2">cv. Nipponbare</strain>
    </source>
</reference>
<protein>
    <submittedName>
        <fullName evidence="1">OSJNBb0018J12.9 protein</fullName>
    </submittedName>
</protein>
<proteinExistence type="predicted"/>